<evidence type="ECO:0000313" key="3">
    <source>
        <dbReference type="Proteomes" id="UP000247551"/>
    </source>
</evidence>
<comment type="caution">
    <text evidence="2">The sequence shown here is derived from an EMBL/GenBank/DDBJ whole genome shotgun (WGS) entry which is preliminary data.</text>
</comment>
<sequence>MKKTILHTAIVGSLLSISAVHAAPSFDGNFELNTDAISKAEGDSTYKQDGRLELNVTGRHTMGDNFFAGRGSLLIKTTGDATVDDAYIKFGNSTWDLQAGRFEAVNLFPKGKDTLIEHVEAVDVYEANMARGREGDDTGQFALHFNASESVKFELATLYGDPNIDEATEDKATAISGIRPSVTFAAGAATITAGYESVKYDLAAGGEVKKSGYAVSANFDVAAANVNLAATFGKDHETDEKVTSMMANMTYGNFGLGLIASSVDEGTSDDPSLLTTYIAYTVPVLDIENATVTFAGSYSTADKVAAGTNDKVTAARVRFNYGF</sequence>
<dbReference type="EMBL" id="QKLW01000003">
    <property type="protein sequence ID" value="PYF82175.1"/>
    <property type="molecule type" value="Genomic_DNA"/>
</dbReference>
<organism evidence="2 3">
    <name type="scientific">Marinomonas alcarazii</name>
    <dbReference type="NCBI Taxonomy" id="491949"/>
    <lineage>
        <taxon>Bacteria</taxon>
        <taxon>Pseudomonadati</taxon>
        <taxon>Pseudomonadota</taxon>
        <taxon>Gammaproteobacteria</taxon>
        <taxon>Oceanospirillales</taxon>
        <taxon>Oceanospirillaceae</taxon>
        <taxon>Marinomonas</taxon>
    </lineage>
</organism>
<gene>
    <name evidence="2" type="ORF">DFP75_1031</name>
</gene>
<feature type="signal peptide" evidence="1">
    <location>
        <begin position="1"/>
        <end position="22"/>
    </location>
</feature>
<name>A0A318V7D4_9GAMM</name>
<reference evidence="2 3" key="1">
    <citation type="submission" date="2018-06" db="EMBL/GenBank/DDBJ databases">
        <title>Genomic Encyclopedia of Type Strains, Phase III (KMG-III): the genomes of soil and plant-associated and newly described type strains.</title>
        <authorList>
            <person name="Whitman W."/>
        </authorList>
    </citation>
    <scope>NUCLEOTIDE SEQUENCE [LARGE SCALE GENOMIC DNA]</scope>
    <source>
        <strain evidence="2 3">CECT 7730</strain>
    </source>
</reference>
<evidence type="ECO:0000256" key="1">
    <source>
        <dbReference type="SAM" id="SignalP"/>
    </source>
</evidence>
<dbReference type="Pfam" id="PF16966">
    <property type="entry name" value="Porin_8"/>
    <property type="match status" value="1"/>
</dbReference>
<keyword evidence="3" id="KW-1185">Reference proteome</keyword>
<dbReference type="SUPFAM" id="SSF56935">
    <property type="entry name" value="Porins"/>
    <property type="match status" value="1"/>
</dbReference>
<proteinExistence type="predicted"/>
<dbReference type="AlphaFoldDB" id="A0A318V7D4"/>
<keyword evidence="1" id="KW-0732">Signal</keyword>
<accession>A0A318V7D4</accession>
<feature type="chain" id="PRO_5016442153" evidence="1">
    <location>
        <begin position="23"/>
        <end position="323"/>
    </location>
</feature>
<dbReference type="RefSeq" id="WP_110574490.1">
    <property type="nucleotide sequence ID" value="NZ_QKLW01000003.1"/>
</dbReference>
<dbReference type="InterPro" id="IPR016963">
    <property type="entry name" value="Glycoporin_RafY"/>
</dbReference>
<protein>
    <submittedName>
        <fullName evidence="2">Raffinose porin</fullName>
    </submittedName>
</protein>
<evidence type="ECO:0000313" key="2">
    <source>
        <dbReference type="EMBL" id="PYF82175.1"/>
    </source>
</evidence>
<dbReference type="Proteomes" id="UP000247551">
    <property type="component" value="Unassembled WGS sequence"/>
</dbReference>